<evidence type="ECO:0000256" key="2">
    <source>
        <dbReference type="ARBA" id="ARBA00022475"/>
    </source>
</evidence>
<dbReference type="SUPFAM" id="SSF52058">
    <property type="entry name" value="L domain-like"/>
    <property type="match status" value="1"/>
</dbReference>
<keyword evidence="2" id="KW-1003">Cell membrane</keyword>
<dbReference type="PANTHER" id="PTHR48052:SF8">
    <property type="entry name" value="LRR RECEPTOR-LIKE SERINE_THREONINE-PROTEIN KINASE FLS2"/>
    <property type="match status" value="1"/>
</dbReference>
<evidence type="ECO:0000313" key="13">
    <source>
        <dbReference type="Proteomes" id="UP001642464"/>
    </source>
</evidence>
<feature type="transmembrane region" description="Helical" evidence="10">
    <location>
        <begin position="783"/>
        <end position="805"/>
    </location>
</feature>
<protein>
    <submittedName>
        <fullName evidence="12">Internalin-A</fullName>
    </submittedName>
</protein>
<dbReference type="InterPro" id="IPR011641">
    <property type="entry name" value="Tyr-kin_ephrin_A/B_rcpt-like"/>
</dbReference>
<dbReference type="SMART" id="SM01411">
    <property type="entry name" value="Ephrin_rec_like"/>
    <property type="match status" value="1"/>
</dbReference>
<feature type="transmembrane region" description="Helical" evidence="10">
    <location>
        <begin position="584"/>
        <end position="603"/>
    </location>
</feature>
<dbReference type="PANTHER" id="PTHR48052">
    <property type="entry name" value="UNNAMED PRODUCT"/>
    <property type="match status" value="1"/>
</dbReference>
<sequence>MVFQLQCGECNGRLPERTGLRMLRKVQLTSPELTGDLSTFLRGLKSESRVIPLTELNLQGTKVTGDIRILAEMVTTGIVTVSVLHLQDTLVWGDLQVFRGMQHASKVDLSRTAVVGELNVFEESGEALNTLKLSGVAGLTGDVKCLKSTSRLQVLDLSDTPVTGDISILKELTHIQEADLSRSQVFGHLDDSWRKCCDYLELLDVSKTLVHFLPQDLEELHTLQKHWVSEAPLFRALTHLDISHCPVNRSVHDLWMVLAMSPHLASIKAAHCGLSGALPQLRRTEARLHLHGLIAQKAQHYTYPLAKSLQTLDLSGNHLTNFSELPVSSRLLLQDMENALVIGDGILAEALQSEVLLNLSQTELANRKEAQKLLALGVLRKTNDFVIRDDQQGCTCYGLAGTSILVTPAKFLPDELCQCLAGWHGVGATCQKCPGNFFSASIGQNECQPCPLNSTSEEGASAKAQCICSFGRLHNGHCGCDRQHALLLDSCVPCHKLHLQCNQSGSAATTAIPQRGYTRLEPFAQEAYKCHPPAEIRCPGFADEREQQFCGAGYTGTLCASCADGFWATGNLCRICSKASWTSLWALGLLAAAALLLAALLGYRKLYGQATPQPPSAQSLLLKLLLLESPVLLQTVQLWAVLSHLSQRKEGNGTDGTGTSVPYLEALQFTVSDLQDSLNLQCTFDGTTVRTLAALSSPLLPLLLLACCSALEIFRAGMGVNMALKTLTLLFIGGASSTADLLSCQSLDGDGHALGSHAFRRALPQLHCDAESRSDAVGAWADVVGYSAAVGYGLLIPSFLAGLMVRQYFALQSARLCLAHARVEPAKVIIHIQTARGQLHPKILPKRLVAAAAAHLSVHCRGKMQVQLQEETVTLIAESRGSTDDANELDALKLVADAETSQNLDALKCRRIFEMLTERTMLSEAKDRLLLGAQPLLCKYTLCQDVWMDVAMKLYAVTLVSFVSMSDAWKFTVALCLGMSVLVWVSHPYMHPQVSHLQSFCCFALALASMAFIQNCFRLAQLVLLGPLLLLLSQVRCPDCTEVLAERCFQELEEQLPKLQAGEAHELHVRLLRF</sequence>
<dbReference type="InterPro" id="IPR009030">
    <property type="entry name" value="Growth_fac_rcpt_cys_sf"/>
</dbReference>
<keyword evidence="13" id="KW-1185">Reference proteome</keyword>
<dbReference type="EMBL" id="CAXAMM010009446">
    <property type="protein sequence ID" value="CAK9020389.1"/>
    <property type="molecule type" value="Genomic_DNA"/>
</dbReference>
<feature type="domain" description="Tyrosine-protein kinase ephrin type A/B receptor-like" evidence="11">
    <location>
        <begin position="428"/>
        <end position="466"/>
    </location>
</feature>
<feature type="transmembrane region" description="Helical" evidence="10">
    <location>
        <begin position="968"/>
        <end position="985"/>
    </location>
</feature>
<evidence type="ECO:0000256" key="4">
    <source>
        <dbReference type="ARBA" id="ARBA00022729"/>
    </source>
</evidence>
<evidence type="ECO:0000256" key="6">
    <source>
        <dbReference type="ARBA" id="ARBA00023136"/>
    </source>
</evidence>
<feature type="transmembrane region" description="Helical" evidence="10">
    <location>
        <begin position="997"/>
        <end position="1017"/>
    </location>
</feature>
<evidence type="ECO:0000256" key="9">
    <source>
        <dbReference type="ARBA" id="ARBA00037847"/>
    </source>
</evidence>
<evidence type="ECO:0000256" key="5">
    <source>
        <dbReference type="ARBA" id="ARBA00022989"/>
    </source>
</evidence>
<dbReference type="Gene3D" id="3.80.10.10">
    <property type="entry name" value="Ribonuclease Inhibitor"/>
    <property type="match status" value="2"/>
</dbReference>
<evidence type="ECO:0000256" key="10">
    <source>
        <dbReference type="SAM" id="Phobius"/>
    </source>
</evidence>
<evidence type="ECO:0000256" key="3">
    <source>
        <dbReference type="ARBA" id="ARBA00022692"/>
    </source>
</evidence>
<keyword evidence="8" id="KW-0325">Glycoprotein</keyword>
<dbReference type="Pfam" id="PF07699">
    <property type="entry name" value="Ephrin_rec_like"/>
    <property type="match status" value="1"/>
</dbReference>
<dbReference type="InterPro" id="IPR001611">
    <property type="entry name" value="Leu-rich_rpt"/>
</dbReference>
<dbReference type="Pfam" id="PF00560">
    <property type="entry name" value="LRR_1"/>
    <property type="match status" value="1"/>
</dbReference>
<proteinExistence type="predicted"/>
<keyword evidence="3 10" id="KW-0812">Transmembrane</keyword>
<dbReference type="Gene3D" id="2.10.50.10">
    <property type="entry name" value="Tumor Necrosis Factor Receptor, subunit A, domain 2"/>
    <property type="match status" value="1"/>
</dbReference>
<feature type="transmembrane region" description="Helical" evidence="10">
    <location>
        <begin position="693"/>
        <end position="714"/>
    </location>
</feature>
<comment type="subcellular location">
    <subcellularLocation>
        <location evidence="1">Cell membrane</location>
    </subcellularLocation>
    <subcellularLocation>
        <location evidence="9">Endomembrane system</location>
        <topology evidence="9">Single-pass membrane protein</topology>
    </subcellularLocation>
</comment>
<accession>A0ABP0K1D9</accession>
<dbReference type="PROSITE" id="PS51450">
    <property type="entry name" value="LRR"/>
    <property type="match status" value="1"/>
</dbReference>
<dbReference type="SUPFAM" id="SSF57184">
    <property type="entry name" value="Growth factor receptor domain"/>
    <property type="match status" value="1"/>
</dbReference>
<evidence type="ECO:0000256" key="8">
    <source>
        <dbReference type="ARBA" id="ARBA00023180"/>
    </source>
</evidence>
<dbReference type="InterPro" id="IPR032675">
    <property type="entry name" value="LRR_dom_sf"/>
</dbReference>
<comment type="caution">
    <text evidence="12">The sequence shown here is derived from an EMBL/GenBank/DDBJ whole genome shotgun (WGS) entry which is preliminary data.</text>
</comment>
<gene>
    <name evidence="12" type="ORF">SCF082_LOCUS14900</name>
</gene>
<evidence type="ECO:0000256" key="7">
    <source>
        <dbReference type="ARBA" id="ARBA00023170"/>
    </source>
</evidence>
<keyword evidence="5 10" id="KW-1133">Transmembrane helix</keyword>
<reference evidence="12 13" key="1">
    <citation type="submission" date="2024-02" db="EMBL/GenBank/DDBJ databases">
        <authorList>
            <person name="Chen Y."/>
            <person name="Shah S."/>
            <person name="Dougan E. K."/>
            <person name="Thang M."/>
            <person name="Chan C."/>
        </authorList>
    </citation>
    <scope>NUCLEOTIDE SEQUENCE [LARGE SCALE GENOMIC DNA]</scope>
</reference>
<keyword evidence="4" id="KW-0732">Signal</keyword>
<keyword evidence="6 10" id="KW-0472">Membrane</keyword>
<organism evidence="12 13">
    <name type="scientific">Durusdinium trenchii</name>
    <dbReference type="NCBI Taxonomy" id="1381693"/>
    <lineage>
        <taxon>Eukaryota</taxon>
        <taxon>Sar</taxon>
        <taxon>Alveolata</taxon>
        <taxon>Dinophyceae</taxon>
        <taxon>Suessiales</taxon>
        <taxon>Symbiodiniaceae</taxon>
        <taxon>Durusdinium</taxon>
    </lineage>
</organism>
<evidence type="ECO:0000256" key="1">
    <source>
        <dbReference type="ARBA" id="ARBA00004236"/>
    </source>
</evidence>
<evidence type="ECO:0000259" key="11">
    <source>
        <dbReference type="Pfam" id="PF07699"/>
    </source>
</evidence>
<dbReference type="Proteomes" id="UP001642464">
    <property type="component" value="Unassembled WGS sequence"/>
</dbReference>
<evidence type="ECO:0000313" key="12">
    <source>
        <dbReference type="EMBL" id="CAK9020389.1"/>
    </source>
</evidence>
<name>A0ABP0K1D9_9DINO</name>
<keyword evidence="7" id="KW-0675">Receptor</keyword>